<dbReference type="PROSITE" id="PS51918">
    <property type="entry name" value="RADICAL_SAM"/>
    <property type="match status" value="1"/>
</dbReference>
<reference evidence="8 9" key="1">
    <citation type="journal article" date="2015" name="Nature">
        <title>rRNA introns, odd ribosomes, and small enigmatic genomes across a large radiation of phyla.</title>
        <authorList>
            <person name="Brown C.T."/>
            <person name="Hug L.A."/>
            <person name="Thomas B.C."/>
            <person name="Sharon I."/>
            <person name="Castelle C.J."/>
            <person name="Singh A."/>
            <person name="Wilkins M.J."/>
            <person name="Williams K.H."/>
            <person name="Banfield J.F."/>
        </authorList>
    </citation>
    <scope>NUCLEOTIDE SEQUENCE [LARGE SCALE GENOMIC DNA]</scope>
</reference>
<dbReference type="SFLD" id="SFLDG01082">
    <property type="entry name" value="B12-binding_domain_containing"/>
    <property type="match status" value="1"/>
</dbReference>
<dbReference type="GO" id="GO:0051536">
    <property type="term" value="F:iron-sulfur cluster binding"/>
    <property type="evidence" value="ECO:0007669"/>
    <property type="project" value="UniProtKB-KW"/>
</dbReference>
<evidence type="ECO:0000256" key="2">
    <source>
        <dbReference type="ARBA" id="ARBA00022691"/>
    </source>
</evidence>
<evidence type="ECO:0000313" key="8">
    <source>
        <dbReference type="EMBL" id="KKQ49167.1"/>
    </source>
</evidence>
<keyword evidence="3" id="KW-0479">Metal-binding</keyword>
<evidence type="ECO:0000256" key="3">
    <source>
        <dbReference type="ARBA" id="ARBA00022723"/>
    </source>
</evidence>
<dbReference type="PROSITE" id="PS51332">
    <property type="entry name" value="B12_BINDING"/>
    <property type="match status" value="1"/>
</dbReference>
<keyword evidence="4" id="KW-0408">Iron</keyword>
<evidence type="ECO:0000259" key="7">
    <source>
        <dbReference type="PROSITE" id="PS51918"/>
    </source>
</evidence>
<dbReference type="InterPro" id="IPR007197">
    <property type="entry name" value="rSAM"/>
</dbReference>
<feature type="domain" description="B12-binding" evidence="6">
    <location>
        <begin position="46"/>
        <end position="199"/>
    </location>
</feature>
<sequence>MPNLERITEQSTSLIPLPTLKEGVQSAEKSELLINIGKERLSNLKVSLIDPYWSPGDIGPHIGLAQLASVLGASDVDVSISEFGNEEAGKCIYVSDFQKYEREFVDQVSNKSADAQLIGITCSHENYSRALAVADACRRANPQALIVLGGSFINMLDKNGELRFLPFQDSKSVDAVVYGEGERIILPLCQASQKRDLLEKIPGISFRGNGGEQKRNPPITQNPQELSQLPPIDWGKFAWNENRFFHLVSARGCPLGCSFCFESVVWDGIYRPLKKDNVYQDVLSAYDKGLKKFSIEDSIFLLYPGLKDLCESIYKDELDVSWFVWGTARDIVKHPDRLDQLEKAGCRSVIFGVESASEKTNKLTQKVEKVNSNLAGQAAEMLHKRNMLAQGTFIAGLPWESLKDIETTFDYGLNLGLDFHRWHIYMPAWWSNGRSEIVDKNREVSQDWRRVSLNVPNSILPDILLESPIYSWCDEHTLVRLLTIPDSQKLQRRMEEITLGQHRLSDIYGVMETKLRDTGKVWDEGDLYKEVLDKKRTP</sequence>
<feature type="domain" description="Radical SAM core" evidence="7">
    <location>
        <begin position="239"/>
        <end position="462"/>
    </location>
</feature>
<evidence type="ECO:0000256" key="4">
    <source>
        <dbReference type="ARBA" id="ARBA00023004"/>
    </source>
</evidence>
<dbReference type="PANTHER" id="PTHR43409">
    <property type="entry name" value="ANAEROBIC MAGNESIUM-PROTOPORPHYRIN IX MONOMETHYL ESTER CYCLASE-RELATED"/>
    <property type="match status" value="1"/>
</dbReference>
<dbReference type="CDD" id="cd01335">
    <property type="entry name" value="Radical_SAM"/>
    <property type="match status" value="1"/>
</dbReference>
<dbReference type="SFLD" id="SFLDS00029">
    <property type="entry name" value="Radical_SAM"/>
    <property type="match status" value="1"/>
</dbReference>
<keyword evidence="2" id="KW-0949">S-adenosyl-L-methionine</keyword>
<comment type="caution">
    <text evidence="8">The sequence shown here is derived from an EMBL/GenBank/DDBJ whole genome shotgun (WGS) entry which is preliminary data.</text>
</comment>
<dbReference type="GO" id="GO:0003824">
    <property type="term" value="F:catalytic activity"/>
    <property type="evidence" value="ECO:0007669"/>
    <property type="project" value="InterPro"/>
</dbReference>
<gene>
    <name evidence="8" type="ORF">US68_C0018G0013</name>
</gene>
<dbReference type="GO" id="GO:0046872">
    <property type="term" value="F:metal ion binding"/>
    <property type="evidence" value="ECO:0007669"/>
    <property type="project" value="UniProtKB-KW"/>
</dbReference>
<protein>
    <submittedName>
        <fullName evidence="8">Uncharacterized protein</fullName>
    </submittedName>
</protein>
<dbReference type="SUPFAM" id="SSF102114">
    <property type="entry name" value="Radical SAM enzymes"/>
    <property type="match status" value="1"/>
</dbReference>
<dbReference type="Gene3D" id="3.40.50.280">
    <property type="entry name" value="Cobalamin-binding domain"/>
    <property type="match status" value="1"/>
</dbReference>
<keyword evidence="5" id="KW-0411">Iron-sulfur</keyword>
<dbReference type="GO" id="GO:0031419">
    <property type="term" value="F:cobalamin binding"/>
    <property type="evidence" value="ECO:0007669"/>
    <property type="project" value="InterPro"/>
</dbReference>
<accession>A0A0G0I3R1</accession>
<dbReference type="EMBL" id="LBTX01000018">
    <property type="protein sequence ID" value="KKQ49167.1"/>
    <property type="molecule type" value="Genomic_DNA"/>
</dbReference>
<comment type="cofactor">
    <cofactor evidence="1">
        <name>[4Fe-4S] cluster</name>
        <dbReference type="ChEBI" id="CHEBI:49883"/>
    </cofactor>
</comment>
<dbReference type="AlphaFoldDB" id="A0A0G0I3R1"/>
<dbReference type="InterPro" id="IPR058240">
    <property type="entry name" value="rSAM_sf"/>
</dbReference>
<dbReference type="Pfam" id="PF04055">
    <property type="entry name" value="Radical_SAM"/>
    <property type="match status" value="1"/>
</dbReference>
<dbReference type="InterPro" id="IPR051198">
    <property type="entry name" value="BchE-like"/>
</dbReference>
<dbReference type="InterPro" id="IPR006638">
    <property type="entry name" value="Elp3/MiaA/NifB-like_rSAM"/>
</dbReference>
<dbReference type="SMART" id="SM00729">
    <property type="entry name" value="Elp3"/>
    <property type="match status" value="1"/>
</dbReference>
<evidence type="ECO:0000256" key="1">
    <source>
        <dbReference type="ARBA" id="ARBA00001966"/>
    </source>
</evidence>
<evidence type="ECO:0000313" key="9">
    <source>
        <dbReference type="Proteomes" id="UP000034231"/>
    </source>
</evidence>
<proteinExistence type="predicted"/>
<evidence type="ECO:0000259" key="6">
    <source>
        <dbReference type="PROSITE" id="PS51332"/>
    </source>
</evidence>
<organism evidence="8 9">
    <name type="scientific">Candidatus Shapirobacteria bacterium GW2011_GWE1_38_10</name>
    <dbReference type="NCBI Taxonomy" id="1618488"/>
    <lineage>
        <taxon>Bacteria</taxon>
        <taxon>Candidatus Shapironibacteriota</taxon>
    </lineage>
</organism>
<evidence type="ECO:0000256" key="5">
    <source>
        <dbReference type="ARBA" id="ARBA00023014"/>
    </source>
</evidence>
<dbReference type="Proteomes" id="UP000034231">
    <property type="component" value="Unassembled WGS sequence"/>
</dbReference>
<dbReference type="InterPro" id="IPR006158">
    <property type="entry name" value="Cobalamin-bd"/>
</dbReference>
<dbReference type="InterPro" id="IPR023404">
    <property type="entry name" value="rSAM_horseshoe"/>
</dbReference>
<dbReference type="Gene3D" id="3.80.30.20">
    <property type="entry name" value="tm_1862 like domain"/>
    <property type="match status" value="1"/>
</dbReference>
<name>A0A0G0I3R1_9BACT</name>